<protein>
    <submittedName>
        <fullName evidence="2">ATP/GTP-binding protein</fullName>
    </submittedName>
</protein>
<reference evidence="2" key="1">
    <citation type="submission" date="2020-02" db="EMBL/GenBank/DDBJ databases">
        <authorList>
            <person name="Meier V. D."/>
        </authorList>
    </citation>
    <scope>NUCLEOTIDE SEQUENCE</scope>
    <source>
        <strain evidence="2">AVDCRST_MAG66</strain>
    </source>
</reference>
<sequence>MGDATSPPTGDDPSVEPGWDFFVSYAAADRRWAEWIAWILEEDGYLVLVQAWDFVPGTVWVGRMQDGIVGAARTIAVVSDDYLRSVYGSAEWQAAWAADPIGQQRKLLTVRITDCPRPGLLGTIVGVNLFEHSETAARDELRSMVTAALSGRAKPRSAPPFPG</sequence>
<evidence type="ECO:0000259" key="1">
    <source>
        <dbReference type="PROSITE" id="PS50104"/>
    </source>
</evidence>
<gene>
    <name evidence="2" type="ORF">AVDCRST_MAG66-4610</name>
</gene>
<name>A0A6J4QKC0_9PSEU</name>
<dbReference type="SMART" id="SM00255">
    <property type="entry name" value="TIR"/>
    <property type="match status" value="1"/>
</dbReference>
<dbReference type="InterPro" id="IPR035897">
    <property type="entry name" value="Toll_tir_struct_dom_sf"/>
</dbReference>
<organism evidence="2">
    <name type="scientific">uncultured Pseudonocardia sp</name>
    <dbReference type="NCBI Taxonomy" id="211455"/>
    <lineage>
        <taxon>Bacteria</taxon>
        <taxon>Bacillati</taxon>
        <taxon>Actinomycetota</taxon>
        <taxon>Actinomycetes</taxon>
        <taxon>Pseudonocardiales</taxon>
        <taxon>Pseudonocardiaceae</taxon>
        <taxon>Pseudonocardia</taxon>
        <taxon>environmental samples</taxon>
    </lineage>
</organism>
<feature type="domain" description="TIR" evidence="1">
    <location>
        <begin position="17"/>
        <end position="149"/>
    </location>
</feature>
<dbReference type="SUPFAM" id="SSF52200">
    <property type="entry name" value="Toll/Interleukin receptor TIR domain"/>
    <property type="match status" value="1"/>
</dbReference>
<evidence type="ECO:0000313" key="2">
    <source>
        <dbReference type="EMBL" id="CAA9445990.1"/>
    </source>
</evidence>
<dbReference type="GO" id="GO:0007165">
    <property type="term" value="P:signal transduction"/>
    <property type="evidence" value="ECO:0007669"/>
    <property type="project" value="InterPro"/>
</dbReference>
<dbReference type="Pfam" id="PF13676">
    <property type="entry name" value="TIR_2"/>
    <property type="match status" value="1"/>
</dbReference>
<dbReference type="EMBL" id="CADCUS010000594">
    <property type="protein sequence ID" value="CAA9445990.1"/>
    <property type="molecule type" value="Genomic_DNA"/>
</dbReference>
<dbReference type="PROSITE" id="PS50104">
    <property type="entry name" value="TIR"/>
    <property type="match status" value="1"/>
</dbReference>
<dbReference type="Gene3D" id="3.40.50.10140">
    <property type="entry name" value="Toll/interleukin-1 receptor homology (TIR) domain"/>
    <property type="match status" value="1"/>
</dbReference>
<proteinExistence type="predicted"/>
<accession>A0A6J4QKC0</accession>
<dbReference type="InterPro" id="IPR000157">
    <property type="entry name" value="TIR_dom"/>
</dbReference>
<dbReference type="AlphaFoldDB" id="A0A6J4QKC0"/>